<dbReference type="AlphaFoldDB" id="A0AAD7VGP4"/>
<feature type="domain" description="C2 NT-type" evidence="1">
    <location>
        <begin position="7"/>
        <end position="141"/>
    </location>
</feature>
<organism evidence="2 3">
    <name type="scientific">Quillaja saponaria</name>
    <name type="common">Soap bark tree</name>
    <dbReference type="NCBI Taxonomy" id="32244"/>
    <lineage>
        <taxon>Eukaryota</taxon>
        <taxon>Viridiplantae</taxon>
        <taxon>Streptophyta</taxon>
        <taxon>Embryophyta</taxon>
        <taxon>Tracheophyta</taxon>
        <taxon>Spermatophyta</taxon>
        <taxon>Magnoliopsida</taxon>
        <taxon>eudicotyledons</taxon>
        <taxon>Gunneridae</taxon>
        <taxon>Pentapetalae</taxon>
        <taxon>rosids</taxon>
        <taxon>fabids</taxon>
        <taxon>Fabales</taxon>
        <taxon>Quillajaceae</taxon>
        <taxon>Quillaja</taxon>
    </lineage>
</organism>
<dbReference type="InterPro" id="IPR019448">
    <property type="entry name" value="NT-C2"/>
</dbReference>
<reference evidence="2" key="1">
    <citation type="journal article" date="2023" name="Science">
        <title>Elucidation of the pathway for biosynthesis of saponin adjuvants from the soapbark tree.</title>
        <authorList>
            <person name="Reed J."/>
            <person name="Orme A."/>
            <person name="El-Demerdash A."/>
            <person name="Owen C."/>
            <person name="Martin L.B.B."/>
            <person name="Misra R.C."/>
            <person name="Kikuchi S."/>
            <person name="Rejzek M."/>
            <person name="Martin A.C."/>
            <person name="Harkess A."/>
            <person name="Leebens-Mack J."/>
            <person name="Louveau T."/>
            <person name="Stephenson M.J."/>
            <person name="Osbourn A."/>
        </authorList>
    </citation>
    <scope>NUCLEOTIDE SEQUENCE</scope>
    <source>
        <strain evidence="2">S10</strain>
    </source>
</reference>
<dbReference type="KEGG" id="qsa:O6P43_004965"/>
<accession>A0AAD7VGP4</accession>
<dbReference type="PANTHER" id="PTHR47270">
    <property type="entry name" value="PROTEIN MLP1-LIKE"/>
    <property type="match status" value="1"/>
</dbReference>
<dbReference type="EMBL" id="JARAOO010000003">
    <property type="protein sequence ID" value="KAJ7974979.1"/>
    <property type="molecule type" value="Genomic_DNA"/>
</dbReference>
<evidence type="ECO:0000313" key="3">
    <source>
        <dbReference type="Proteomes" id="UP001163823"/>
    </source>
</evidence>
<proteinExistence type="predicted"/>
<dbReference type="PROSITE" id="PS51840">
    <property type="entry name" value="C2_NT"/>
    <property type="match status" value="1"/>
</dbReference>
<protein>
    <submittedName>
        <fullName evidence="2">Myosin heavy chain-like protein</fullName>
    </submittedName>
</protein>
<evidence type="ECO:0000259" key="1">
    <source>
        <dbReference type="PROSITE" id="PS51840"/>
    </source>
</evidence>
<dbReference type="PANTHER" id="PTHR47270:SF13">
    <property type="entry name" value="HEAVY CHAIN-LIKE PROTEIN, PUTATIVE-RELATED"/>
    <property type="match status" value="1"/>
</dbReference>
<sequence>MFNNLNNHNNDNSWERLDFKFSNFQLLQVPKGYDKLFVSIISVETGKTISKSGKASVRNGQCQWEDSLLSSIWISQDSFFENDDYLLKLVVAMGSARFGTLGEATVNVVNYTSSEASIPLSLPLKNSYDGMILQVKIKFLSPKTILRDETTKDADSCLEEMNVDYDDIENKSDVSEITFTRSVVFVL</sequence>
<evidence type="ECO:0000313" key="2">
    <source>
        <dbReference type="EMBL" id="KAJ7974979.1"/>
    </source>
</evidence>
<keyword evidence="3" id="KW-1185">Reference proteome</keyword>
<dbReference type="Proteomes" id="UP001163823">
    <property type="component" value="Chromosome 3"/>
</dbReference>
<comment type="caution">
    <text evidence="2">The sequence shown here is derived from an EMBL/GenBank/DDBJ whole genome shotgun (WGS) entry which is preliminary data.</text>
</comment>
<name>A0AAD7VGP4_QUISA</name>
<gene>
    <name evidence="2" type="ORF">O6P43_004965</name>
</gene>
<dbReference type="Pfam" id="PF10358">
    <property type="entry name" value="NT-C2"/>
    <property type="match status" value="1"/>
</dbReference>